<dbReference type="AlphaFoldDB" id="A0L8K3"/>
<organism evidence="2 3">
    <name type="scientific">Magnetococcus marinus (strain ATCC BAA-1437 / JCM 17883 / MC-1)</name>
    <dbReference type="NCBI Taxonomy" id="156889"/>
    <lineage>
        <taxon>Bacteria</taxon>
        <taxon>Pseudomonadati</taxon>
        <taxon>Pseudomonadota</taxon>
        <taxon>Magnetococcia</taxon>
        <taxon>Magnetococcales</taxon>
        <taxon>Magnetococcaceae</taxon>
        <taxon>Magnetococcus</taxon>
    </lineage>
</organism>
<dbReference type="Pfam" id="PF01740">
    <property type="entry name" value="STAS"/>
    <property type="match status" value="1"/>
</dbReference>
<reference evidence="2 3" key="2">
    <citation type="journal article" date="2012" name="Int. J. Syst. Evol. Microbiol.">
        <title>Magnetococcus marinus gen. nov., sp. nov., a marine, magnetotactic bacterium that represents a novel lineage (Magnetococcaceae fam. nov.; Magnetococcales ord. nov.) at the base of the Alphaproteobacteria.</title>
        <authorList>
            <person name="Bazylinski D.A."/>
            <person name="Williams T.J."/>
            <person name="Lefevre C.T."/>
            <person name="Berg R.J."/>
            <person name="Zhang C.L."/>
            <person name="Bowser S.S."/>
            <person name="Dean A.J."/>
            <person name="Beveridge T.J."/>
        </authorList>
    </citation>
    <scope>NUCLEOTIDE SEQUENCE [LARGE SCALE GENOMIC DNA]</scope>
    <source>
        <strain evidence="3">ATCC BAA-1437 / JCM 17883 / MC-1</strain>
    </source>
</reference>
<sequence length="101" mass="11289">MSVRVVRNGTIANVFLRGYLNHTLLDPFYAAIQPHMQAEKIVIYMRSMDGMDATGLGLLASLRQQFGPDKHIVLVAPPKHVANLLTNRQLDRCFTLTPTAQ</sequence>
<dbReference type="Proteomes" id="UP000002586">
    <property type="component" value="Chromosome"/>
</dbReference>
<dbReference type="EMBL" id="CP000471">
    <property type="protein sequence ID" value="ABK44296.1"/>
    <property type="molecule type" value="Genomic_DNA"/>
</dbReference>
<dbReference type="InterPro" id="IPR002645">
    <property type="entry name" value="STAS_dom"/>
</dbReference>
<feature type="domain" description="STAS" evidence="1">
    <location>
        <begin position="1"/>
        <end position="101"/>
    </location>
</feature>
<reference evidence="3" key="1">
    <citation type="journal article" date="2009" name="Appl. Environ. Microbiol.">
        <title>Complete genome sequence of the chemolithoautotrophic marine magnetotactic coccus strain MC-1.</title>
        <authorList>
            <person name="Schubbe S."/>
            <person name="Williams T.J."/>
            <person name="Xie G."/>
            <person name="Kiss H.E."/>
            <person name="Brettin T.S."/>
            <person name="Martinez D."/>
            <person name="Ross C.A."/>
            <person name="Schuler D."/>
            <person name="Cox B.L."/>
            <person name="Nealson K.H."/>
            <person name="Bazylinski D.A."/>
        </authorList>
    </citation>
    <scope>NUCLEOTIDE SEQUENCE [LARGE SCALE GENOMIC DNA]</scope>
    <source>
        <strain evidence="3">ATCC BAA-1437 / JCM 17883 / MC-1</strain>
    </source>
</reference>
<evidence type="ECO:0000259" key="1">
    <source>
        <dbReference type="PROSITE" id="PS50801"/>
    </source>
</evidence>
<protein>
    <submittedName>
        <fullName evidence="2">Anti-sigma-factor antagonist</fullName>
    </submittedName>
</protein>
<dbReference type="InterPro" id="IPR036513">
    <property type="entry name" value="STAS_dom_sf"/>
</dbReference>
<keyword evidence="3" id="KW-1185">Reference proteome</keyword>
<dbReference type="eggNOG" id="COG1366">
    <property type="taxonomic scope" value="Bacteria"/>
</dbReference>
<dbReference type="KEGG" id="mgm:Mmc1_1788"/>
<evidence type="ECO:0000313" key="2">
    <source>
        <dbReference type="EMBL" id="ABK44296.1"/>
    </source>
</evidence>
<dbReference type="PROSITE" id="PS50801">
    <property type="entry name" value="STAS"/>
    <property type="match status" value="1"/>
</dbReference>
<dbReference type="RefSeq" id="WP_011713443.1">
    <property type="nucleotide sequence ID" value="NC_008576.1"/>
</dbReference>
<dbReference type="CDD" id="cd07043">
    <property type="entry name" value="STAS_anti-anti-sigma_factors"/>
    <property type="match status" value="1"/>
</dbReference>
<proteinExistence type="predicted"/>
<dbReference type="STRING" id="156889.Mmc1_1788"/>
<dbReference type="SUPFAM" id="SSF52091">
    <property type="entry name" value="SpoIIaa-like"/>
    <property type="match status" value="1"/>
</dbReference>
<dbReference type="Gene3D" id="3.30.750.24">
    <property type="entry name" value="STAS domain"/>
    <property type="match status" value="1"/>
</dbReference>
<gene>
    <name evidence="2" type="ordered locus">Mmc1_1788</name>
</gene>
<evidence type="ECO:0000313" key="3">
    <source>
        <dbReference type="Proteomes" id="UP000002586"/>
    </source>
</evidence>
<name>A0L8K3_MAGMM</name>
<accession>A0L8K3</accession>
<dbReference type="HOGENOM" id="CLU_2288096_0_0_5"/>